<sequence>MFQILFFIILSFLPLTSFALEINIESAKENFQYYSILHLKDKNNFLCQAKQNNFNETVKIICAFSKKPSKKLKKIQNDFFEIDTKIKANGFFLIIKPYYKMKLFPVIFDMVVESDVYHVNETLAKHWMIVGYKNTIPYIKNEQVKEDGINFPFTMKKDMFPYVGGLDLKGNPVYIKQAQDVVDYIKIKQYYKENKYEKCLSLINDVLVNYPDTLFRAELLYYQIKVYSKLEDYDRVIKFAKIYLREFSSDENIAEVLALIANAYAKNGLNIDADYFFDRLFTEHQDSEYCKWGYIYKGDMLNNSGAISKAVKFYKKAYYESKTLLVAATAAFRLAQYYMNDAKYKDAILYIKKILKAKPDFFFEHFKESMDLISSLVEHEDYVVASDIAKVLLAKMKKDDAYEKLLKNRAIWLSKSHQKKEALEALNRYLKEFPDGTYEEEVQIAKDALFFDTTDENVSQRLAHYDKLIEDYAQSTIGQRALYEKAKLLLQEGRFDDVLSMKNDLLQLNKDEFDDVEDIIKNAATFATQKNLKEKKCHKALTLYYDYKITLSSQWDDSLYMCSMKEGDFTLAKKVIQPYLTSKEIEKRELWFYRYIKVDFMIGKYKEVIKASKDLITLIEDEKHSSKYLDVYRYLFDAYDRLGMEDKLLKSIEDIQRVFGIQSQDIERYVSVIHLGEDRKDDNIIIKYGKIAMKIQEKTQTYVESPYIEFTLYQAYMNKENYNEALQVILSLDKRTLLANQRARAKYLLGFVYSKLWRDEEAKKAYDEAIKADPNSSWAKLAKSAKEL</sequence>
<keyword evidence="4" id="KW-0966">Cell projection</keyword>
<dbReference type="InterPro" id="IPR055917">
    <property type="entry name" value="DUF7494"/>
</dbReference>
<dbReference type="Pfam" id="PF13181">
    <property type="entry name" value="TPR_8"/>
    <property type="match status" value="1"/>
</dbReference>
<keyword evidence="4" id="KW-0969">Cilium</keyword>
<accession>A0A1W1D4L6</accession>
<dbReference type="SUPFAM" id="SSF48452">
    <property type="entry name" value="TPR-like"/>
    <property type="match status" value="2"/>
</dbReference>
<dbReference type="EMBL" id="FPHP01000042">
    <property type="protein sequence ID" value="SFV75528.1"/>
    <property type="molecule type" value="Genomic_DNA"/>
</dbReference>
<evidence type="ECO:0000259" key="3">
    <source>
        <dbReference type="Pfam" id="PF24323"/>
    </source>
</evidence>
<organism evidence="4">
    <name type="scientific">hydrothermal vent metagenome</name>
    <dbReference type="NCBI Taxonomy" id="652676"/>
    <lineage>
        <taxon>unclassified sequences</taxon>
        <taxon>metagenomes</taxon>
        <taxon>ecological metagenomes</taxon>
    </lineage>
</organism>
<keyword evidence="1" id="KW-0677">Repeat</keyword>
<protein>
    <submittedName>
        <fullName evidence="4">Paralysed flagella protein PflA</fullName>
    </submittedName>
</protein>
<dbReference type="InterPro" id="IPR011990">
    <property type="entry name" value="TPR-like_helical_dom_sf"/>
</dbReference>
<evidence type="ECO:0000256" key="1">
    <source>
        <dbReference type="ARBA" id="ARBA00022737"/>
    </source>
</evidence>
<proteinExistence type="predicted"/>
<dbReference type="PROSITE" id="PS50005">
    <property type="entry name" value="TPR"/>
    <property type="match status" value="2"/>
</dbReference>
<dbReference type="AlphaFoldDB" id="A0A1W1D4L6"/>
<keyword evidence="2" id="KW-0802">TPR repeat</keyword>
<feature type="domain" description="DUF7494" evidence="3">
    <location>
        <begin position="20"/>
        <end position="136"/>
    </location>
</feature>
<dbReference type="Pfam" id="PF07719">
    <property type="entry name" value="TPR_2"/>
    <property type="match status" value="1"/>
</dbReference>
<keyword evidence="4" id="KW-0282">Flagellum</keyword>
<evidence type="ECO:0000313" key="4">
    <source>
        <dbReference type="EMBL" id="SFV75528.1"/>
    </source>
</evidence>
<dbReference type="InterPro" id="IPR019734">
    <property type="entry name" value="TPR_rpt"/>
</dbReference>
<name>A0A1W1D4L6_9ZZZZ</name>
<dbReference type="InterPro" id="IPR013105">
    <property type="entry name" value="TPR_2"/>
</dbReference>
<reference evidence="4" key="1">
    <citation type="submission" date="2016-10" db="EMBL/GenBank/DDBJ databases">
        <authorList>
            <person name="de Groot N.N."/>
        </authorList>
    </citation>
    <scope>NUCLEOTIDE SEQUENCE</scope>
</reference>
<dbReference type="Pfam" id="PF24323">
    <property type="entry name" value="DUF7494"/>
    <property type="match status" value="1"/>
</dbReference>
<dbReference type="SMART" id="SM00028">
    <property type="entry name" value="TPR"/>
    <property type="match status" value="5"/>
</dbReference>
<dbReference type="Gene3D" id="1.25.40.10">
    <property type="entry name" value="Tetratricopeptide repeat domain"/>
    <property type="match status" value="3"/>
</dbReference>
<evidence type="ECO:0000256" key="2">
    <source>
        <dbReference type="ARBA" id="ARBA00022803"/>
    </source>
</evidence>
<gene>
    <name evidence="4" type="ORF">MNB_SM-3-83</name>
</gene>